<dbReference type="Proteomes" id="UP000289738">
    <property type="component" value="Chromosome B10"/>
</dbReference>
<dbReference type="AlphaFoldDB" id="A0A444X672"/>
<keyword evidence="2" id="KW-1185">Reference proteome</keyword>
<comment type="caution">
    <text evidence="1">The sequence shown here is derived from an EMBL/GenBank/DDBJ whole genome shotgun (WGS) entry which is preliminary data.</text>
</comment>
<evidence type="ECO:0000313" key="1">
    <source>
        <dbReference type="EMBL" id="RYQ85178.1"/>
    </source>
</evidence>
<dbReference type="EMBL" id="SDMP01000020">
    <property type="protein sequence ID" value="RYQ85178.1"/>
    <property type="molecule type" value="Genomic_DNA"/>
</dbReference>
<proteinExistence type="predicted"/>
<accession>A0A444X672</accession>
<protein>
    <submittedName>
        <fullName evidence="1">Uncharacterized protein</fullName>
    </submittedName>
</protein>
<sequence>MTKIVFYTLGISICIDILGYDEWGCMERLKLLQVVCLSLCHNGMASLCGGVQKSCIIRIATFPNTLSGFAIS</sequence>
<gene>
    <name evidence="1" type="ORF">Ahy_B10g104669</name>
</gene>
<organism evidence="1 2">
    <name type="scientific">Arachis hypogaea</name>
    <name type="common">Peanut</name>
    <dbReference type="NCBI Taxonomy" id="3818"/>
    <lineage>
        <taxon>Eukaryota</taxon>
        <taxon>Viridiplantae</taxon>
        <taxon>Streptophyta</taxon>
        <taxon>Embryophyta</taxon>
        <taxon>Tracheophyta</taxon>
        <taxon>Spermatophyta</taxon>
        <taxon>Magnoliopsida</taxon>
        <taxon>eudicotyledons</taxon>
        <taxon>Gunneridae</taxon>
        <taxon>Pentapetalae</taxon>
        <taxon>rosids</taxon>
        <taxon>fabids</taxon>
        <taxon>Fabales</taxon>
        <taxon>Fabaceae</taxon>
        <taxon>Papilionoideae</taxon>
        <taxon>50 kb inversion clade</taxon>
        <taxon>dalbergioids sensu lato</taxon>
        <taxon>Dalbergieae</taxon>
        <taxon>Pterocarpus clade</taxon>
        <taxon>Arachis</taxon>
    </lineage>
</organism>
<name>A0A444X672_ARAHY</name>
<reference evidence="1 2" key="1">
    <citation type="submission" date="2019-01" db="EMBL/GenBank/DDBJ databases">
        <title>Sequencing of cultivated peanut Arachis hypogaea provides insights into genome evolution and oil improvement.</title>
        <authorList>
            <person name="Chen X."/>
        </authorList>
    </citation>
    <scope>NUCLEOTIDE SEQUENCE [LARGE SCALE GENOMIC DNA]</scope>
    <source>
        <strain evidence="2">cv. Fuhuasheng</strain>
        <tissue evidence="1">Leaves</tissue>
    </source>
</reference>
<evidence type="ECO:0000313" key="2">
    <source>
        <dbReference type="Proteomes" id="UP000289738"/>
    </source>
</evidence>